<dbReference type="Proteomes" id="UP000464178">
    <property type="component" value="Chromosome"/>
</dbReference>
<feature type="compositionally biased region" description="Low complexity" evidence="1">
    <location>
        <begin position="1210"/>
        <end position="1219"/>
    </location>
</feature>
<protein>
    <recommendedName>
        <fullName evidence="3">Putative zinc-finger domain-containing protein</fullName>
    </recommendedName>
</protein>
<proteinExistence type="predicted"/>
<keyword evidence="2" id="KW-1133">Transmembrane helix</keyword>
<feature type="transmembrane region" description="Helical" evidence="2">
    <location>
        <begin position="1040"/>
        <end position="1062"/>
    </location>
</feature>
<sequence length="1438" mass="152162">MNCEHCQTLLLDHLYGLLEGSEAAEVDAHLANCPQCSDARAETARVQGLFARAAKSAFPNTKFEPPAPAPQKSHTRTPALAAPSVPLSQAPADHQSGRMLRRLAVALPWAVAVAVLIAIPGTVVPVLNIHERAAVAQRGAEVADREADDAKLAVASAQNVRDSRLKEAELKLTTAEQGQVALLDKWMDAQKAAVEATTNRKLTIDVQKPATVQPGAPNDFFVVVRDERDVWASRRKMVAEVRSSDAVLYTQELDHEKRGNRHEIRLPASVWTKVKPDDDLTLVVAQVDEKTNVRTPIQEVRLAGPVFTTLLVTDKHTYRPGERLFFRSLTLDRVTLRPPQREQVLRYDLVSGNNHFGRPLPGLVAVGCTDLVRVTGGANGRVEPIRTADGRPIRGVGCGEFVLPADLADGDYTLVLHELPQPSGGFTPTLPMPVTRTVKVRSGTADHYGKLIGFAGKSFCPGDTVEAWADLSFQEKPVADAEVTGVAVEVDGMALDGVEVAPRTDAQGRAKVRFALPEELTNGDVRLKVAFRAGGRSEMVADRVPVVGRRLIVEFFPESGDKIVAGVSCKVYVRATTPAGQPVDISGIITDGKETLATVKTLRDDGTPGANRGLASFTFTPQAGIRTWLKLDAPNTVYAPIVDGPVHTSSVALVGGAGAVAARTGFVLPETQLEGVVMSVPDAITTPGQPIRVHLHSVGRSRTLVVGAYIRGRLCDTQRVTVEPEQLTEVKLMAGTDPLTGGRGGVVRITAFEEMDPKDVKGGDEKPDLKPVAERLVFRRPGEVLNLALGVTPSLQTGFAQAAPQSSAKRVVAADDSVTCTISATDEKNNPVAAILWAAVVNTGAAPGAKDRTMPTHFLLAGDVKSPEELEFADFLLTDHKLAGEALDLVLGTQGWRRFAEQAKLAGKSPVPPARNQELTRMMVQNGQYQVFAEPTTAREYRRIAETYAPLYESAVQAVGRARTSLKAAHDDTRDTVVIREAERVATSAARTADEKHERAEGAREPIRQFRSAVWYGVAGFAALALLCGGVAVARPQTRFPLGASTIGSFGLAAFLFVAAGWGHEVQAKPILQAEAAHPVDSVFNSAADAPVAPQPHMKLAQQFDAVTVGAAPTQLQNFGAKNDGPEKSSFAPPGTPVPASGGAKVESFGGPPSKSAGFAPSSPNPPLGVPAAPPNMGRMPDGRGGYGGGGPGGLTTPSPARPETRPEAKPGAPKALAGGATGWNPMSRSGVTIGDLTQHRPMGTVGGFVGGPTVYNERVDSLRKDNDKVARYTSERQRVITESLDACLAARGAAGIAQDNMMAQTAQDASRVEVLALQQLRAAATPTTPLVVREFAAPRPGFASFSDSMMDAPDTILWQPVIVLPADGRTTLNFQLGNAPGGYRLIVAGHTADGRLGEARMVILAPSAQTVNAPTKLAPNGPAAPLAPAAPTAPPKP</sequence>
<dbReference type="Pfam" id="PF13490">
    <property type="entry name" value="zf-HC2"/>
    <property type="match status" value="1"/>
</dbReference>
<organism evidence="4 5">
    <name type="scientific">Gemmata massiliana</name>
    <dbReference type="NCBI Taxonomy" id="1210884"/>
    <lineage>
        <taxon>Bacteria</taxon>
        <taxon>Pseudomonadati</taxon>
        <taxon>Planctomycetota</taxon>
        <taxon>Planctomycetia</taxon>
        <taxon>Gemmatales</taxon>
        <taxon>Gemmataceae</taxon>
        <taxon>Gemmata</taxon>
    </lineage>
</organism>
<feature type="domain" description="Putative zinc-finger" evidence="3">
    <location>
        <begin position="3"/>
        <end position="36"/>
    </location>
</feature>
<keyword evidence="2" id="KW-0472">Membrane</keyword>
<evidence type="ECO:0000259" key="3">
    <source>
        <dbReference type="Pfam" id="PF13490"/>
    </source>
</evidence>
<dbReference type="Gene3D" id="1.10.10.1320">
    <property type="entry name" value="Anti-sigma factor, zinc-finger domain"/>
    <property type="match status" value="1"/>
</dbReference>
<evidence type="ECO:0000256" key="2">
    <source>
        <dbReference type="SAM" id="Phobius"/>
    </source>
</evidence>
<feature type="transmembrane region" description="Helical" evidence="2">
    <location>
        <begin position="1013"/>
        <end position="1033"/>
    </location>
</feature>
<dbReference type="InterPro" id="IPR027383">
    <property type="entry name" value="Znf_put"/>
</dbReference>
<dbReference type="RefSeq" id="WP_162666835.1">
    <property type="nucleotide sequence ID" value="NZ_LR593886.1"/>
</dbReference>
<evidence type="ECO:0000256" key="1">
    <source>
        <dbReference type="SAM" id="MobiDB-lite"/>
    </source>
</evidence>
<name>A0A6P2CTK6_9BACT</name>
<feature type="region of interest" description="Disordered" evidence="1">
    <location>
        <begin position="1117"/>
        <end position="1228"/>
    </location>
</feature>
<evidence type="ECO:0000313" key="5">
    <source>
        <dbReference type="Proteomes" id="UP000464178"/>
    </source>
</evidence>
<reference evidence="4 5" key="1">
    <citation type="submission" date="2019-05" db="EMBL/GenBank/DDBJ databases">
        <authorList>
            <consortium name="Science for Life Laboratories"/>
        </authorList>
    </citation>
    <scope>NUCLEOTIDE SEQUENCE [LARGE SCALE GENOMIC DNA]</scope>
    <source>
        <strain evidence="4">Soil9</strain>
    </source>
</reference>
<evidence type="ECO:0000313" key="4">
    <source>
        <dbReference type="EMBL" id="VTR91897.1"/>
    </source>
</evidence>
<keyword evidence="2" id="KW-0812">Transmembrane</keyword>
<gene>
    <name evidence="4" type="ORF">SOIL9_58170</name>
</gene>
<feature type="compositionally biased region" description="Low complexity" evidence="1">
    <location>
        <begin position="1419"/>
        <end position="1431"/>
    </location>
</feature>
<dbReference type="KEGG" id="gms:SOIL9_58170"/>
<feature type="compositionally biased region" description="Gly residues" evidence="1">
    <location>
        <begin position="1183"/>
        <end position="1194"/>
    </location>
</feature>
<dbReference type="InterPro" id="IPR041916">
    <property type="entry name" value="Anti_sigma_zinc_sf"/>
</dbReference>
<dbReference type="EMBL" id="LR593886">
    <property type="protein sequence ID" value="VTR91897.1"/>
    <property type="molecule type" value="Genomic_DNA"/>
</dbReference>
<feature type="compositionally biased region" description="Pro residues" evidence="1">
    <location>
        <begin position="1163"/>
        <end position="1174"/>
    </location>
</feature>
<feature type="transmembrane region" description="Helical" evidence="2">
    <location>
        <begin position="103"/>
        <end position="127"/>
    </location>
</feature>
<feature type="region of interest" description="Disordered" evidence="1">
    <location>
        <begin position="1415"/>
        <end position="1438"/>
    </location>
</feature>
<keyword evidence="5" id="KW-1185">Reference proteome</keyword>
<accession>A0A6P2CTK6</accession>